<dbReference type="GO" id="GO:0032979">
    <property type="term" value="P:protein insertion into mitochondrial inner membrane from matrix"/>
    <property type="evidence" value="ECO:0007669"/>
    <property type="project" value="TreeGrafter"/>
</dbReference>
<organism evidence="9 10">
    <name type="scientific">Talaromyces atroroseus</name>
    <dbReference type="NCBI Taxonomy" id="1441469"/>
    <lineage>
        <taxon>Eukaryota</taxon>
        <taxon>Fungi</taxon>
        <taxon>Dikarya</taxon>
        <taxon>Ascomycota</taxon>
        <taxon>Pezizomycotina</taxon>
        <taxon>Eurotiomycetes</taxon>
        <taxon>Eurotiomycetidae</taxon>
        <taxon>Eurotiales</taxon>
        <taxon>Trichocomaceae</taxon>
        <taxon>Talaromyces</taxon>
        <taxon>Talaromyces sect. Trachyspermi</taxon>
    </lineage>
</organism>
<keyword evidence="4 7" id="KW-1133">Transmembrane helix</keyword>
<evidence type="ECO:0000256" key="6">
    <source>
        <dbReference type="RuleBase" id="RU003945"/>
    </source>
</evidence>
<dbReference type="Pfam" id="PF02096">
    <property type="entry name" value="60KD_IMP"/>
    <property type="match status" value="1"/>
</dbReference>
<evidence type="ECO:0000256" key="3">
    <source>
        <dbReference type="ARBA" id="ARBA00022692"/>
    </source>
</evidence>
<evidence type="ECO:0000256" key="5">
    <source>
        <dbReference type="ARBA" id="ARBA00023136"/>
    </source>
</evidence>
<dbReference type="PANTHER" id="PTHR12428:SF65">
    <property type="entry name" value="CYTOCHROME C OXIDASE ASSEMBLY PROTEIN COX18, MITOCHONDRIAL"/>
    <property type="match status" value="1"/>
</dbReference>
<dbReference type="GeneID" id="31005390"/>
<sequence length="340" mass="38333">MRPRSLGSRWSQLQRPAISSTVPSRRTRAFHSTRPSPFVAELLTVSTGILHGIHSVTGLPWVASIPLTAVAVRMAIAFPLQIYSRVHARKQADITPLLFVHRKSWESLIKAQNKKDKIYMRPQQAEQRLRKYLKQKTNELYRNWQINKYAQFVPMLQIPVWLSLMEGIRNMCGVNLGLFRYLLPLPDKDGHAIDLPGVEQTLSNEGALWFPDLLAADTTGILPVVLGLSIIANVRLGWKTKTLAEASDYSTRRMAQFLFAKSLKEFLTVMGVYVACTAYVTGMPVGMMLYWIASTNTATLQTRLLEKFMFASKPLQTATPLFVRTLKPGEKPPPTKPLLS</sequence>
<feature type="transmembrane region" description="Helical" evidence="7">
    <location>
        <begin position="266"/>
        <end position="293"/>
    </location>
</feature>
<evidence type="ECO:0000259" key="8">
    <source>
        <dbReference type="Pfam" id="PF02096"/>
    </source>
</evidence>
<dbReference type="EMBL" id="LFMY01000008">
    <property type="protein sequence ID" value="OKL59099.1"/>
    <property type="molecule type" value="Genomic_DNA"/>
</dbReference>
<comment type="caution">
    <text evidence="9">The sequence shown here is derived from an EMBL/GenBank/DDBJ whole genome shotgun (WGS) entry which is preliminary data.</text>
</comment>
<dbReference type="AlphaFoldDB" id="A0A225AU27"/>
<dbReference type="OrthoDB" id="2148490at2759"/>
<proteinExistence type="inferred from homology"/>
<evidence type="ECO:0000256" key="7">
    <source>
        <dbReference type="SAM" id="Phobius"/>
    </source>
</evidence>
<evidence type="ECO:0000313" key="9">
    <source>
        <dbReference type="EMBL" id="OKL59099.1"/>
    </source>
</evidence>
<dbReference type="RefSeq" id="XP_020119220.1">
    <property type="nucleotide sequence ID" value="XM_020267925.1"/>
</dbReference>
<dbReference type="InterPro" id="IPR001708">
    <property type="entry name" value="YidC/ALB3/OXA1/COX18"/>
</dbReference>
<keyword evidence="10" id="KW-1185">Reference proteome</keyword>
<accession>A0A225AU27</accession>
<dbReference type="GO" id="GO:0033617">
    <property type="term" value="P:mitochondrial respiratory chain complex IV assembly"/>
    <property type="evidence" value="ECO:0007669"/>
    <property type="project" value="TreeGrafter"/>
</dbReference>
<dbReference type="STRING" id="1441469.A0A225AU27"/>
<evidence type="ECO:0000256" key="4">
    <source>
        <dbReference type="ARBA" id="ARBA00022989"/>
    </source>
</evidence>
<evidence type="ECO:0000256" key="2">
    <source>
        <dbReference type="ARBA" id="ARBA00009877"/>
    </source>
</evidence>
<comment type="similarity">
    <text evidence="2 6">Belongs to the OXA1/ALB3/YidC family.</text>
</comment>
<gene>
    <name evidence="9" type="ORF">UA08_05634</name>
</gene>
<dbReference type="Proteomes" id="UP000214365">
    <property type="component" value="Unassembled WGS sequence"/>
</dbReference>
<keyword evidence="3 6" id="KW-0812">Transmembrane</keyword>
<evidence type="ECO:0000256" key="1">
    <source>
        <dbReference type="ARBA" id="ARBA00004141"/>
    </source>
</evidence>
<name>A0A225AU27_TALAT</name>
<dbReference type="InterPro" id="IPR028055">
    <property type="entry name" value="YidC/Oxa/ALB_C"/>
</dbReference>
<comment type="subcellular location">
    <subcellularLocation>
        <location evidence="1 6">Membrane</location>
        <topology evidence="1 6">Multi-pass membrane protein</topology>
    </subcellularLocation>
</comment>
<dbReference type="GO" id="GO:0005743">
    <property type="term" value="C:mitochondrial inner membrane"/>
    <property type="evidence" value="ECO:0007669"/>
    <property type="project" value="TreeGrafter"/>
</dbReference>
<evidence type="ECO:0000313" key="10">
    <source>
        <dbReference type="Proteomes" id="UP000214365"/>
    </source>
</evidence>
<protein>
    <recommendedName>
        <fullName evidence="8">Membrane insertase YidC/Oxa/ALB C-terminal domain-containing protein</fullName>
    </recommendedName>
</protein>
<feature type="domain" description="Membrane insertase YidC/Oxa/ALB C-terminal" evidence="8">
    <location>
        <begin position="96"/>
        <end position="305"/>
    </location>
</feature>
<dbReference type="PANTHER" id="PTHR12428">
    <property type="entry name" value="OXA1"/>
    <property type="match status" value="1"/>
</dbReference>
<keyword evidence="5 7" id="KW-0472">Membrane</keyword>
<dbReference type="GO" id="GO:0032977">
    <property type="term" value="F:membrane insertase activity"/>
    <property type="evidence" value="ECO:0007669"/>
    <property type="project" value="InterPro"/>
</dbReference>
<reference evidence="9 10" key="1">
    <citation type="submission" date="2015-06" db="EMBL/GenBank/DDBJ databases">
        <title>Talaromyces atroroseus IBT 11181 draft genome.</title>
        <authorList>
            <person name="Rasmussen K.B."/>
            <person name="Rasmussen S."/>
            <person name="Petersen B."/>
            <person name="Sicheritz-Ponten T."/>
            <person name="Mortensen U.H."/>
            <person name="Thrane U."/>
        </authorList>
    </citation>
    <scope>NUCLEOTIDE SEQUENCE [LARGE SCALE GENOMIC DNA]</scope>
    <source>
        <strain evidence="9 10">IBT 11181</strain>
    </source>
</reference>